<sequence length="213" mass="22552">MDEVARTDSADVRELHVGDMDNVAYLITCRSSGSQVLVDAAAEPERLLDLVRAGSPDGSTTLATVITTHRHHDHVGALAAVVEATGAHTAAGEDDADHLPVTVDRRLTHGEAVIVGGVRLDVVHLRGHTPGSVALVLRDAHGPDHVFTGDSLFPGGVGNTFGSAENFRSLVADVEERLFGSLDDDTVVHPGHGAPTTIGAERPHLPEWRERGW</sequence>
<reference evidence="2 3" key="1">
    <citation type="submission" date="2024-09" db="EMBL/GenBank/DDBJ databases">
        <authorList>
            <person name="Sun Q."/>
            <person name="Mori K."/>
        </authorList>
    </citation>
    <scope>NUCLEOTIDE SEQUENCE [LARGE SCALE GENOMIC DNA]</scope>
    <source>
        <strain evidence="2 3">TISTR 1856</strain>
    </source>
</reference>
<dbReference type="SMART" id="SM00849">
    <property type="entry name" value="Lactamase_B"/>
    <property type="match status" value="1"/>
</dbReference>
<dbReference type="InterPro" id="IPR001279">
    <property type="entry name" value="Metallo-B-lactamas"/>
</dbReference>
<dbReference type="InterPro" id="IPR036866">
    <property type="entry name" value="RibonucZ/Hydroxyglut_hydro"/>
</dbReference>
<evidence type="ECO:0000313" key="2">
    <source>
        <dbReference type="EMBL" id="MFB9376772.1"/>
    </source>
</evidence>
<evidence type="ECO:0000259" key="1">
    <source>
        <dbReference type="SMART" id="SM00849"/>
    </source>
</evidence>
<dbReference type="Gene3D" id="3.60.15.10">
    <property type="entry name" value="Ribonuclease Z/Hydroxyacylglutathione hydrolase-like"/>
    <property type="match status" value="1"/>
</dbReference>
<dbReference type="CDD" id="cd06262">
    <property type="entry name" value="metallo-hydrolase-like_MBL-fold"/>
    <property type="match status" value="1"/>
</dbReference>
<feature type="domain" description="Metallo-beta-lactamase" evidence="1">
    <location>
        <begin position="21"/>
        <end position="192"/>
    </location>
</feature>
<dbReference type="Pfam" id="PF00753">
    <property type="entry name" value="Lactamase_B"/>
    <property type="match status" value="1"/>
</dbReference>
<dbReference type="EMBL" id="JBHMDM010000004">
    <property type="protein sequence ID" value="MFB9376772.1"/>
    <property type="molecule type" value="Genomic_DNA"/>
</dbReference>
<dbReference type="InterPro" id="IPR051453">
    <property type="entry name" value="MBL_Glyoxalase_II"/>
</dbReference>
<dbReference type="PANTHER" id="PTHR46233:SF1">
    <property type="entry name" value="CONSERVED PROTEIN"/>
    <property type="match status" value="1"/>
</dbReference>
<keyword evidence="3" id="KW-1185">Reference proteome</keyword>
<name>A0ABV5LRR0_9ACTN</name>
<gene>
    <name evidence="2" type="ORF">ACFFVI_07300</name>
</gene>
<dbReference type="SUPFAM" id="SSF56281">
    <property type="entry name" value="Metallo-hydrolase/oxidoreductase"/>
    <property type="match status" value="1"/>
</dbReference>
<dbReference type="Proteomes" id="UP001589748">
    <property type="component" value="Unassembled WGS sequence"/>
</dbReference>
<dbReference type="RefSeq" id="WP_380135794.1">
    <property type="nucleotide sequence ID" value="NZ_JBHLUI010000003.1"/>
</dbReference>
<comment type="caution">
    <text evidence="2">The sequence shown here is derived from an EMBL/GenBank/DDBJ whole genome shotgun (WGS) entry which is preliminary data.</text>
</comment>
<organism evidence="2 3">
    <name type="scientific">Kineococcus gynurae</name>
    <dbReference type="NCBI Taxonomy" id="452979"/>
    <lineage>
        <taxon>Bacteria</taxon>
        <taxon>Bacillati</taxon>
        <taxon>Actinomycetota</taxon>
        <taxon>Actinomycetes</taxon>
        <taxon>Kineosporiales</taxon>
        <taxon>Kineosporiaceae</taxon>
        <taxon>Kineococcus</taxon>
    </lineage>
</organism>
<evidence type="ECO:0000313" key="3">
    <source>
        <dbReference type="Proteomes" id="UP001589748"/>
    </source>
</evidence>
<protein>
    <submittedName>
        <fullName evidence="2">MBL fold metallo-hydrolase</fullName>
    </submittedName>
</protein>
<dbReference type="PANTHER" id="PTHR46233">
    <property type="entry name" value="HYDROXYACYLGLUTATHIONE HYDROLASE GLOC"/>
    <property type="match status" value="1"/>
</dbReference>
<accession>A0ABV5LRR0</accession>
<proteinExistence type="predicted"/>